<comment type="caution">
    <text evidence="6">The sequence shown here is derived from an EMBL/GenBank/DDBJ whole genome shotgun (WGS) entry which is preliminary data.</text>
</comment>
<keyword evidence="7" id="KW-1185">Reference proteome</keyword>
<dbReference type="GO" id="GO:0005536">
    <property type="term" value="F:D-glucose binding"/>
    <property type="evidence" value="ECO:0007669"/>
    <property type="project" value="InterPro"/>
</dbReference>
<evidence type="ECO:0000256" key="1">
    <source>
        <dbReference type="ARBA" id="ARBA00022679"/>
    </source>
</evidence>
<dbReference type="SMART" id="SM00054">
    <property type="entry name" value="EFh"/>
    <property type="match status" value="2"/>
</dbReference>
<dbReference type="GO" id="GO:0005524">
    <property type="term" value="F:ATP binding"/>
    <property type="evidence" value="ECO:0007669"/>
    <property type="project" value="InterPro"/>
</dbReference>
<organism evidence="6 7">
    <name type="scientific">Effrenium voratum</name>
    <dbReference type="NCBI Taxonomy" id="2562239"/>
    <lineage>
        <taxon>Eukaryota</taxon>
        <taxon>Sar</taxon>
        <taxon>Alveolata</taxon>
        <taxon>Dinophyceae</taxon>
        <taxon>Suessiales</taxon>
        <taxon>Symbiodiniaceae</taxon>
        <taxon>Effrenium</taxon>
    </lineage>
</organism>
<dbReference type="InterPro" id="IPR003836">
    <property type="entry name" value="Glucokinase"/>
</dbReference>
<evidence type="ECO:0000259" key="5">
    <source>
        <dbReference type="PROSITE" id="PS50222"/>
    </source>
</evidence>
<keyword evidence="2" id="KW-0418">Kinase</keyword>
<name>A0AA36NLF3_9DINO</name>
<keyword evidence="3" id="KW-0106">Calcium</keyword>
<evidence type="ECO:0000256" key="4">
    <source>
        <dbReference type="SAM" id="MobiDB-lite"/>
    </source>
</evidence>
<feature type="compositionally biased region" description="Basic and acidic residues" evidence="4">
    <location>
        <begin position="496"/>
        <end position="515"/>
    </location>
</feature>
<dbReference type="SUPFAM" id="SSF47473">
    <property type="entry name" value="EF-hand"/>
    <property type="match status" value="1"/>
</dbReference>
<feature type="domain" description="EF-hand" evidence="5">
    <location>
        <begin position="1301"/>
        <end position="1336"/>
    </location>
</feature>
<dbReference type="GO" id="GO:0004340">
    <property type="term" value="F:glucokinase activity"/>
    <property type="evidence" value="ECO:0007669"/>
    <property type="project" value="InterPro"/>
</dbReference>
<dbReference type="PANTHER" id="PTHR47363:SF1">
    <property type="entry name" value="GLUCOKINASE"/>
    <property type="match status" value="1"/>
</dbReference>
<dbReference type="InterPro" id="IPR018247">
    <property type="entry name" value="EF_Hand_1_Ca_BS"/>
</dbReference>
<sequence length="1557" mass="175293">MALEAEDMTVDHLREVLDGMVCRNSTSPITLPEQPPGSFNPVNFPCADLLHTDNASVHLFDVIFNYRKEIDFTVLEREYKRAIENEDLDLISAPFGLQKKVGKDVKLQMVILKALDGSYTIWKHFIFPQKCKAPLFMKLGFGVAKRAIWMQEPKLGRKIVQYCIETMGGRQFKCAELSSNAIVKSKTVSSLEDKTDEEVDAGFDFILAHGPRSSSEMQRALVDRALRNLASDGALARKEFDWPIPLTTKYYHSWLLEIMEEIWDFDLSAFTMLGEAGAGKSPLGRSVLMAQVRHNKARFNLSGQPCIRSTPEIDFLRGEQGSVLMGDFLDDTSLHMLPMKLLKAFLDVGLYESMCWARWGATKWVQNEPRAVADNTYDDGVSEEPAYANTVSFETFFKLMRPSIVESATLAHMDAVFKRTCILLNTKTHVYYRKAGINTEAVPRVWEINAEYLTEEGKRLYGLHKGGTKEITDDFVEEVKKEQLWVEAVMHKRFAERSRSKEDEEEDAKRNRIREQVFGGRPAAVPSVTQQMQDKQKRALEKSAVSVKKEKFEMEQEGVFKKAKTWSLNMQSSGSVIDVDSSPQKVVSPSPVAPDHAQPKEATICRAASSLLCSQESIEMDQAAEEMDEAWLHPAGCGASNETYSEVCLCNSLHSLGCPISYDKNGPFTAADGCEMLAPLGATLKLVSTNSKLQPGKFIVLDTTRSHFFAVINANGKVQKVDDGMHALGGCLCGVHEEKTYGPNFVNVDGCKLNTANPQDIQKVLFVNVKRGFSLEYLQYHTQLEFRAFVSSRAIQDVYENVYGTVDDTDFTRFRKAHADAIMYWAALQELSSLGINQPIEIGNELSEISLAAYDKHLRSKVFPPRNKASVTELVGDGHAKVHVKCSEDSLLKILPMYKKVNCFVLDRNCAFMPQALEVKEFKQVKYWTIDCFHATGHKKTCKRNPLHVPRLAKRLKHVNTSAAEQVFLWFRNYALVLNESSPLRHAFKVLYYCKMHNQAIRNKKAMYINQHGQQERKRVAKPYQCSSVYKKPCRFTNLDWILNGAELEEELKIGKVELINDFVAQGYGMLTLGDDEVTPLNDVAPMDNGNIACVGAGTGLGQCFLVADNTSGDYKCFPSEGQHGEFGPRGAGSDELKLELLKYLKIKFSNAGNRISTERVVSGTGICNIYEFLAYKHPHDVDEEVHRLHNEKPKDAGIIAMNAIKGSLCEKTLKIFADAYGAQCATFALYVQPFGGIYITGGVTKKIRDWLLEEGSFMKAYYDKGRLTPVLLRVPLFIVNSDDMGQRGAHFRAVNLLKQELEKQAKRLFDTLDVDKNGILNLAELEGLFEMAGNKVGHHRQELARELMEHLDVDKDGRVTFGDFLKGYNHLPTKLVSESPFLHEPDHQAAPMGREDLVSPPDRGNDVDSQLALAEELRKFQSRERREAIDPFKDANAPLFQTRLFKRLPDADAGRQESWLTRMYWVSNAGGICYHSVTENKALQYVSNETVAEMSFWTVPDEESSCMKHRFVIQPPPIDGRPAQPTEFAAPTADLLQAWLIELQAVKQKAQERRAA</sequence>
<dbReference type="InterPro" id="IPR011992">
    <property type="entry name" value="EF-hand-dom_pair"/>
</dbReference>
<feature type="compositionally biased region" description="Low complexity" evidence="4">
    <location>
        <begin position="579"/>
        <end position="594"/>
    </location>
</feature>
<gene>
    <name evidence="6" type="ORF">EVOR1521_LOCUS30266</name>
</gene>
<reference evidence="6" key="1">
    <citation type="submission" date="2023-08" db="EMBL/GenBank/DDBJ databases">
        <authorList>
            <person name="Chen Y."/>
            <person name="Shah S."/>
            <person name="Dougan E. K."/>
            <person name="Thang M."/>
            <person name="Chan C."/>
        </authorList>
    </citation>
    <scope>NUCLEOTIDE SEQUENCE</scope>
</reference>
<dbReference type="CDD" id="cd24008">
    <property type="entry name" value="ASKHA_NBD_GLK"/>
    <property type="match status" value="1"/>
</dbReference>
<feature type="domain" description="EF-hand" evidence="5">
    <location>
        <begin position="1340"/>
        <end position="1375"/>
    </location>
</feature>
<evidence type="ECO:0000256" key="3">
    <source>
        <dbReference type="ARBA" id="ARBA00022837"/>
    </source>
</evidence>
<proteinExistence type="predicted"/>
<dbReference type="GO" id="GO:0005509">
    <property type="term" value="F:calcium ion binding"/>
    <property type="evidence" value="ECO:0007669"/>
    <property type="project" value="InterPro"/>
</dbReference>
<dbReference type="SUPFAM" id="SSF53067">
    <property type="entry name" value="Actin-like ATPase domain"/>
    <property type="match status" value="1"/>
</dbReference>
<dbReference type="PROSITE" id="PS50222">
    <property type="entry name" value="EF_HAND_2"/>
    <property type="match status" value="2"/>
</dbReference>
<dbReference type="Gene3D" id="1.10.238.10">
    <property type="entry name" value="EF-hand"/>
    <property type="match status" value="1"/>
</dbReference>
<dbReference type="GO" id="GO:0006096">
    <property type="term" value="P:glycolytic process"/>
    <property type="evidence" value="ECO:0007669"/>
    <property type="project" value="InterPro"/>
</dbReference>
<dbReference type="Proteomes" id="UP001178507">
    <property type="component" value="Unassembled WGS sequence"/>
</dbReference>
<dbReference type="Pfam" id="PF02685">
    <property type="entry name" value="Glucokinase"/>
    <property type="match status" value="1"/>
</dbReference>
<feature type="region of interest" description="Disordered" evidence="4">
    <location>
        <begin position="496"/>
        <end position="518"/>
    </location>
</feature>
<protein>
    <recommendedName>
        <fullName evidence="5">EF-hand domain-containing protein</fullName>
    </recommendedName>
</protein>
<dbReference type="InterPro" id="IPR043129">
    <property type="entry name" value="ATPase_NBD"/>
</dbReference>
<feature type="region of interest" description="Disordered" evidence="4">
    <location>
        <begin position="575"/>
        <end position="599"/>
    </location>
</feature>
<evidence type="ECO:0000313" key="6">
    <source>
        <dbReference type="EMBL" id="CAJ1409086.1"/>
    </source>
</evidence>
<evidence type="ECO:0000313" key="7">
    <source>
        <dbReference type="Proteomes" id="UP001178507"/>
    </source>
</evidence>
<dbReference type="Gene3D" id="3.40.367.20">
    <property type="match status" value="1"/>
</dbReference>
<dbReference type="CDD" id="cd00051">
    <property type="entry name" value="EFh"/>
    <property type="match status" value="1"/>
</dbReference>
<dbReference type="EMBL" id="CAUJNA010003749">
    <property type="protein sequence ID" value="CAJ1409086.1"/>
    <property type="molecule type" value="Genomic_DNA"/>
</dbReference>
<dbReference type="Pfam" id="PF13499">
    <property type="entry name" value="EF-hand_7"/>
    <property type="match status" value="1"/>
</dbReference>
<evidence type="ECO:0000256" key="2">
    <source>
        <dbReference type="ARBA" id="ARBA00022777"/>
    </source>
</evidence>
<accession>A0AA36NLF3</accession>
<dbReference type="PROSITE" id="PS00018">
    <property type="entry name" value="EF_HAND_1"/>
    <property type="match status" value="2"/>
</dbReference>
<dbReference type="InterPro" id="IPR002048">
    <property type="entry name" value="EF_hand_dom"/>
</dbReference>
<dbReference type="PANTHER" id="PTHR47363">
    <property type="entry name" value="GLUCOKINASE"/>
    <property type="match status" value="1"/>
</dbReference>
<keyword evidence="1" id="KW-0808">Transferase</keyword>